<dbReference type="SMART" id="SM00275">
    <property type="entry name" value="G_alpha"/>
    <property type="match status" value="1"/>
</dbReference>
<dbReference type="GO" id="GO:0007188">
    <property type="term" value="P:adenylate cyclase-modulating G protein-coupled receptor signaling pathway"/>
    <property type="evidence" value="ECO:0007669"/>
    <property type="project" value="TreeGrafter"/>
</dbReference>
<keyword evidence="4" id="KW-0807">Transducer</keyword>
<evidence type="ECO:0000313" key="6">
    <source>
        <dbReference type="Proteomes" id="UP000700596"/>
    </source>
</evidence>
<evidence type="ECO:0000256" key="1">
    <source>
        <dbReference type="ARBA" id="ARBA00022723"/>
    </source>
</evidence>
<dbReference type="GO" id="GO:0031683">
    <property type="term" value="F:G-protein beta/gamma-subunit complex binding"/>
    <property type="evidence" value="ECO:0007669"/>
    <property type="project" value="InterPro"/>
</dbReference>
<dbReference type="PANTHER" id="PTHR10218:SF302">
    <property type="entry name" value="GUANINE NUCLEOTIDE-BINDING PROTEIN ALPHA-5 SUBUNIT"/>
    <property type="match status" value="1"/>
</dbReference>
<dbReference type="InterPro" id="IPR011025">
    <property type="entry name" value="GproteinA_insert"/>
</dbReference>
<dbReference type="Gene3D" id="3.40.50.300">
    <property type="entry name" value="P-loop containing nucleotide triphosphate hydrolases"/>
    <property type="match status" value="1"/>
</dbReference>
<dbReference type="EMBL" id="JAGMWT010000001">
    <property type="protein sequence ID" value="KAH7139506.1"/>
    <property type="molecule type" value="Genomic_DNA"/>
</dbReference>
<dbReference type="Proteomes" id="UP000700596">
    <property type="component" value="Unassembled WGS sequence"/>
</dbReference>
<accession>A0A9P9EM30</accession>
<evidence type="ECO:0000256" key="4">
    <source>
        <dbReference type="ARBA" id="ARBA00023224"/>
    </source>
</evidence>
<dbReference type="AlphaFoldDB" id="A0A9P9EM30"/>
<sequence length="572" mass="64083">MADPLSIVSSVSNTIKTIERIRGNWNDADLKFLSISSQLIALRAAICKIQEWQQNATSDQDSHHQLVMDVDVSLSCIELLVSRIDLFLSELDQTTDTSLDFKGKLKLVFNNRNLDDVQKLIQCQTSALSLLLTACHCNTMAEQKQLLEKPKTRKLLGRAKSDSASLLVLRDNTSFISRCTDNLSKLSAVFGFDDQLFSSGIYRNAARRSLKESIRKGHRKSQSAPSSIPLLSPITETQELTQRILVLGPDYQGRCQAIHCMGITYEKDYMEQNVWLFRGAIIRNVIDNTNGLIDEMASHGIKPHQYINNVYHDELRKYCRSSNAPRGFDNEIGAMIESLWNDPCIPDLLTISSKFSRGGAFENAAYFFGDLLRISNPNYTPSNADILAARNTLPGNHELDIQIGSNAEPVNILNMINWSPSALHERPLRSIIVVISLASYAPRLPQNLQSHAQKVPSDITTDETNQEQTFESTLNYIEGISAICRDKNCPLILLFTQDELFGKKLKVYPLENYYADYVGGADFQDAFAFLVSMCERANVAGVPLIHFLMYLGNNRFVKRIAAVGQGGGPWFL</sequence>
<keyword evidence="1" id="KW-0479">Metal-binding</keyword>
<dbReference type="GO" id="GO:0005525">
    <property type="term" value="F:GTP binding"/>
    <property type="evidence" value="ECO:0007669"/>
    <property type="project" value="UniProtKB-KW"/>
</dbReference>
<dbReference type="InterPro" id="IPR027417">
    <property type="entry name" value="P-loop_NTPase"/>
</dbReference>
<keyword evidence="2" id="KW-0547">Nucleotide-binding</keyword>
<dbReference type="InterPro" id="IPR001019">
    <property type="entry name" value="Gprotein_alpha_su"/>
</dbReference>
<reference evidence="5" key="1">
    <citation type="journal article" date="2021" name="Nat. Commun.">
        <title>Genetic determinants of endophytism in the Arabidopsis root mycobiome.</title>
        <authorList>
            <person name="Mesny F."/>
            <person name="Miyauchi S."/>
            <person name="Thiergart T."/>
            <person name="Pickel B."/>
            <person name="Atanasova L."/>
            <person name="Karlsson M."/>
            <person name="Huettel B."/>
            <person name="Barry K.W."/>
            <person name="Haridas S."/>
            <person name="Chen C."/>
            <person name="Bauer D."/>
            <person name="Andreopoulos W."/>
            <person name="Pangilinan J."/>
            <person name="LaButti K."/>
            <person name="Riley R."/>
            <person name="Lipzen A."/>
            <person name="Clum A."/>
            <person name="Drula E."/>
            <person name="Henrissat B."/>
            <person name="Kohler A."/>
            <person name="Grigoriev I.V."/>
            <person name="Martin F.M."/>
            <person name="Hacquard S."/>
        </authorList>
    </citation>
    <scope>NUCLEOTIDE SEQUENCE</scope>
    <source>
        <strain evidence="5">MPI-CAGE-CH-0243</strain>
    </source>
</reference>
<dbReference type="GO" id="GO:0001664">
    <property type="term" value="F:G protein-coupled receptor binding"/>
    <property type="evidence" value="ECO:0007669"/>
    <property type="project" value="TreeGrafter"/>
</dbReference>
<evidence type="ECO:0000256" key="2">
    <source>
        <dbReference type="ARBA" id="ARBA00022741"/>
    </source>
</evidence>
<gene>
    <name evidence="5" type="ORF">B0J11DRAFT_516957</name>
</gene>
<comment type="caution">
    <text evidence="5">The sequence shown here is derived from an EMBL/GenBank/DDBJ whole genome shotgun (WGS) entry which is preliminary data.</text>
</comment>
<organism evidence="5 6">
    <name type="scientific">Dendryphion nanum</name>
    <dbReference type="NCBI Taxonomy" id="256645"/>
    <lineage>
        <taxon>Eukaryota</taxon>
        <taxon>Fungi</taxon>
        <taxon>Dikarya</taxon>
        <taxon>Ascomycota</taxon>
        <taxon>Pezizomycotina</taxon>
        <taxon>Dothideomycetes</taxon>
        <taxon>Pleosporomycetidae</taxon>
        <taxon>Pleosporales</taxon>
        <taxon>Torulaceae</taxon>
        <taxon>Dendryphion</taxon>
    </lineage>
</organism>
<evidence type="ECO:0000313" key="5">
    <source>
        <dbReference type="EMBL" id="KAH7139506.1"/>
    </source>
</evidence>
<dbReference type="Gene3D" id="1.10.400.10">
    <property type="entry name" value="GI Alpha 1, domain 2-like"/>
    <property type="match status" value="1"/>
</dbReference>
<name>A0A9P9EM30_9PLEO</name>
<dbReference type="GO" id="GO:0046872">
    <property type="term" value="F:metal ion binding"/>
    <property type="evidence" value="ECO:0007669"/>
    <property type="project" value="UniProtKB-KW"/>
</dbReference>
<keyword evidence="6" id="KW-1185">Reference proteome</keyword>
<dbReference type="PANTHER" id="PTHR10218">
    <property type="entry name" value="GTP-BINDING PROTEIN ALPHA SUBUNIT"/>
    <property type="match status" value="1"/>
</dbReference>
<evidence type="ECO:0000256" key="3">
    <source>
        <dbReference type="ARBA" id="ARBA00023134"/>
    </source>
</evidence>
<dbReference type="GO" id="GO:0005737">
    <property type="term" value="C:cytoplasm"/>
    <property type="evidence" value="ECO:0007669"/>
    <property type="project" value="TreeGrafter"/>
</dbReference>
<keyword evidence="3" id="KW-0342">GTP-binding</keyword>
<proteinExistence type="predicted"/>
<dbReference type="GO" id="GO:0003924">
    <property type="term" value="F:GTPase activity"/>
    <property type="evidence" value="ECO:0007669"/>
    <property type="project" value="InterPro"/>
</dbReference>
<protein>
    <submittedName>
        <fullName evidence="5">G-protein alpha subunit-domain-containing protein</fullName>
    </submittedName>
</protein>
<dbReference type="SUPFAM" id="SSF47895">
    <property type="entry name" value="Transducin (alpha subunit), insertion domain"/>
    <property type="match status" value="1"/>
</dbReference>
<dbReference type="GO" id="GO:0005834">
    <property type="term" value="C:heterotrimeric G-protein complex"/>
    <property type="evidence" value="ECO:0007669"/>
    <property type="project" value="TreeGrafter"/>
</dbReference>
<dbReference type="OrthoDB" id="5817230at2759"/>
<dbReference type="PROSITE" id="PS51882">
    <property type="entry name" value="G_ALPHA"/>
    <property type="match status" value="1"/>
</dbReference>
<dbReference type="Pfam" id="PF00503">
    <property type="entry name" value="G-alpha"/>
    <property type="match status" value="1"/>
</dbReference>